<evidence type="ECO:0000256" key="4">
    <source>
        <dbReference type="SAM" id="Phobius"/>
    </source>
</evidence>
<dbReference type="GO" id="GO:0016020">
    <property type="term" value="C:membrane"/>
    <property type="evidence" value="ECO:0007669"/>
    <property type="project" value="UniProtKB-SubCell"/>
</dbReference>
<dbReference type="AlphaFoldDB" id="A0AAP0JYW7"/>
<accession>A0AAP0JYW7</accession>
<keyword evidence="4" id="KW-1133">Transmembrane helix</keyword>
<organism evidence="5 6">
    <name type="scientific">Stephania yunnanensis</name>
    <dbReference type="NCBI Taxonomy" id="152371"/>
    <lineage>
        <taxon>Eukaryota</taxon>
        <taxon>Viridiplantae</taxon>
        <taxon>Streptophyta</taxon>
        <taxon>Embryophyta</taxon>
        <taxon>Tracheophyta</taxon>
        <taxon>Spermatophyta</taxon>
        <taxon>Magnoliopsida</taxon>
        <taxon>Ranunculales</taxon>
        <taxon>Menispermaceae</taxon>
        <taxon>Menispermoideae</taxon>
        <taxon>Cissampelideae</taxon>
        <taxon>Stephania</taxon>
    </lineage>
</organism>
<name>A0AAP0JYW7_9MAGN</name>
<evidence type="ECO:0000256" key="1">
    <source>
        <dbReference type="ARBA" id="ARBA00004370"/>
    </source>
</evidence>
<proteinExistence type="predicted"/>
<dbReference type="SUPFAM" id="SSF103506">
    <property type="entry name" value="Mitochondrial carrier"/>
    <property type="match status" value="1"/>
</dbReference>
<dbReference type="EMBL" id="JBBNAF010000005">
    <property type="protein sequence ID" value="KAK9142651.1"/>
    <property type="molecule type" value="Genomic_DNA"/>
</dbReference>
<comment type="caution">
    <text evidence="5">The sequence shown here is derived from an EMBL/GenBank/DDBJ whole genome shotgun (WGS) entry which is preliminary data.</text>
</comment>
<evidence type="ECO:0000313" key="5">
    <source>
        <dbReference type="EMBL" id="KAK9142651.1"/>
    </source>
</evidence>
<evidence type="ECO:0000313" key="6">
    <source>
        <dbReference type="Proteomes" id="UP001420932"/>
    </source>
</evidence>
<keyword evidence="6" id="KW-1185">Reference proteome</keyword>
<feature type="transmembrane region" description="Helical" evidence="4">
    <location>
        <begin position="12"/>
        <end position="32"/>
    </location>
</feature>
<evidence type="ECO:0000256" key="2">
    <source>
        <dbReference type="ARBA" id="ARBA00022692"/>
    </source>
</evidence>
<keyword evidence="2 4" id="KW-0812">Transmembrane</keyword>
<dbReference type="Gene3D" id="1.50.40.10">
    <property type="entry name" value="Mitochondrial carrier domain"/>
    <property type="match status" value="1"/>
</dbReference>
<reference evidence="5 6" key="1">
    <citation type="submission" date="2024-01" db="EMBL/GenBank/DDBJ databases">
        <title>Genome assemblies of Stephania.</title>
        <authorList>
            <person name="Yang L."/>
        </authorList>
    </citation>
    <scope>NUCLEOTIDE SEQUENCE [LARGE SCALE GENOMIC DNA]</scope>
    <source>
        <strain evidence="5">YNDBR</strain>
        <tissue evidence="5">Leaf</tissue>
    </source>
</reference>
<dbReference type="InterPro" id="IPR023395">
    <property type="entry name" value="MCP_dom_sf"/>
</dbReference>
<dbReference type="Proteomes" id="UP001420932">
    <property type="component" value="Unassembled WGS sequence"/>
</dbReference>
<keyword evidence="3 4" id="KW-0472">Membrane</keyword>
<comment type="subcellular location">
    <subcellularLocation>
        <location evidence="1">Membrane</location>
    </subcellularLocation>
</comment>
<protein>
    <submittedName>
        <fullName evidence="5">Uncharacterized protein</fullName>
    </submittedName>
</protein>
<gene>
    <name evidence="5" type="ORF">Syun_012051</name>
</gene>
<sequence>MLEFDRAEFWRGNVPALLMVMPYTAIHFTVLLKIRTFASGSSKTANGGILIKRLRQLLDMQILDSESCKGLSAFVHAS</sequence>
<evidence type="ECO:0000256" key="3">
    <source>
        <dbReference type="ARBA" id="ARBA00023136"/>
    </source>
</evidence>